<reference evidence="5" key="1">
    <citation type="journal article" date="2019" name="Int. J. Syst. Evol. Microbiol.">
        <title>The Global Catalogue of Microorganisms (GCM) 10K type strain sequencing project: providing services to taxonomists for standard genome sequencing and annotation.</title>
        <authorList>
            <consortium name="The Broad Institute Genomics Platform"/>
            <consortium name="The Broad Institute Genome Sequencing Center for Infectious Disease"/>
            <person name="Wu L."/>
            <person name="Ma J."/>
        </authorList>
    </citation>
    <scope>NUCLEOTIDE SEQUENCE [LARGE SCALE GENOMIC DNA]</scope>
    <source>
        <strain evidence="5">KCTC 52141</strain>
    </source>
</reference>
<keyword evidence="5" id="KW-1185">Reference proteome</keyword>
<keyword evidence="2 3" id="KW-0732">Signal</keyword>
<dbReference type="RefSeq" id="WP_382418525.1">
    <property type="nucleotide sequence ID" value="NZ_AP031500.1"/>
</dbReference>
<name>A0ABV7HWU4_9GAMM</name>
<protein>
    <submittedName>
        <fullName evidence="4">VacJ family lipoprotein</fullName>
    </submittedName>
</protein>
<dbReference type="EMBL" id="JBHRTL010000031">
    <property type="protein sequence ID" value="MFC3157000.1"/>
    <property type="molecule type" value="Genomic_DNA"/>
</dbReference>
<evidence type="ECO:0000256" key="2">
    <source>
        <dbReference type="ARBA" id="ARBA00022729"/>
    </source>
</evidence>
<accession>A0ABV7HWU4</accession>
<dbReference type="Pfam" id="PF04333">
    <property type="entry name" value="MlaA"/>
    <property type="match status" value="1"/>
</dbReference>
<comment type="similarity">
    <text evidence="1">Belongs to the MlaA family.</text>
</comment>
<feature type="signal peptide" evidence="3">
    <location>
        <begin position="1"/>
        <end position="22"/>
    </location>
</feature>
<dbReference type="PANTHER" id="PTHR30035:SF3">
    <property type="entry name" value="INTERMEMBRANE PHOSPHOLIPID TRANSPORT SYSTEM LIPOPROTEIN MLAA"/>
    <property type="match status" value="1"/>
</dbReference>
<sequence>MNSLVRLCLALMLSGLTPLVSAASDEQDPWEEYNRAIFAFNDAADTYVLRPAARGYQAITPGPFRQGVNNVFANVLEVPKVFNDLLQGKFSQAGKDSGRFLINSTLGVAGLFDVARHMGMPRTDSEDFGQTLGRWGVPDGPYLVLPIFGPRTLRDAAATPVDWVTDPKTYIGHARTSYEIKVLELVDTRARLLSLEQDIGSDKYTLFRDIYLQRRDYLVKDGEVEDSFGSDVDDLDSFDDF</sequence>
<dbReference type="InterPro" id="IPR007428">
    <property type="entry name" value="MlaA"/>
</dbReference>
<evidence type="ECO:0000256" key="3">
    <source>
        <dbReference type="SAM" id="SignalP"/>
    </source>
</evidence>
<proteinExistence type="inferred from homology"/>
<comment type="caution">
    <text evidence="4">The sequence shown here is derived from an EMBL/GenBank/DDBJ whole genome shotgun (WGS) entry which is preliminary data.</text>
</comment>
<dbReference type="PRINTS" id="PR01805">
    <property type="entry name" value="VACJLIPOPROT"/>
</dbReference>
<dbReference type="Proteomes" id="UP001595548">
    <property type="component" value="Unassembled WGS sequence"/>
</dbReference>
<gene>
    <name evidence="4" type="ORF">ACFOEB_17460</name>
</gene>
<dbReference type="PANTHER" id="PTHR30035">
    <property type="entry name" value="LIPOPROTEIN VACJ-RELATED"/>
    <property type="match status" value="1"/>
</dbReference>
<evidence type="ECO:0000256" key="1">
    <source>
        <dbReference type="ARBA" id="ARBA00010634"/>
    </source>
</evidence>
<evidence type="ECO:0000313" key="4">
    <source>
        <dbReference type="EMBL" id="MFC3157000.1"/>
    </source>
</evidence>
<evidence type="ECO:0000313" key="5">
    <source>
        <dbReference type="Proteomes" id="UP001595548"/>
    </source>
</evidence>
<organism evidence="4 5">
    <name type="scientific">Gilvimarinus japonicus</name>
    <dbReference type="NCBI Taxonomy" id="1796469"/>
    <lineage>
        <taxon>Bacteria</taxon>
        <taxon>Pseudomonadati</taxon>
        <taxon>Pseudomonadota</taxon>
        <taxon>Gammaproteobacteria</taxon>
        <taxon>Cellvibrionales</taxon>
        <taxon>Cellvibrionaceae</taxon>
        <taxon>Gilvimarinus</taxon>
    </lineage>
</organism>
<keyword evidence="4" id="KW-0449">Lipoprotein</keyword>
<feature type="chain" id="PRO_5045219345" evidence="3">
    <location>
        <begin position="23"/>
        <end position="241"/>
    </location>
</feature>